<dbReference type="AlphaFoldDB" id="A0A8J7M5J8"/>
<dbReference type="InterPro" id="IPR003593">
    <property type="entry name" value="AAA+_ATPase"/>
</dbReference>
<dbReference type="PANTHER" id="PTHR45772">
    <property type="entry name" value="CONSERVED COMPONENT OF ABC TRANSPORTER FOR NATURAL AMINO ACIDS-RELATED"/>
    <property type="match status" value="1"/>
</dbReference>
<dbReference type="SUPFAM" id="SSF52540">
    <property type="entry name" value="P-loop containing nucleoside triphosphate hydrolases"/>
    <property type="match status" value="1"/>
</dbReference>
<dbReference type="InterPro" id="IPR027417">
    <property type="entry name" value="P-loop_NTPase"/>
</dbReference>
<evidence type="ECO:0000256" key="3">
    <source>
        <dbReference type="ARBA" id="ARBA00022840"/>
    </source>
</evidence>
<dbReference type="GO" id="GO:0016887">
    <property type="term" value="F:ATP hydrolysis activity"/>
    <property type="evidence" value="ECO:0007669"/>
    <property type="project" value="InterPro"/>
</dbReference>
<dbReference type="InterPro" id="IPR003439">
    <property type="entry name" value="ABC_transporter-like_ATP-bd"/>
</dbReference>
<dbReference type="PANTHER" id="PTHR45772:SF2">
    <property type="entry name" value="ABC TRANSPORTER ATP-BINDING PROTEIN"/>
    <property type="match status" value="1"/>
</dbReference>
<keyword evidence="1" id="KW-0813">Transport</keyword>
<keyword evidence="2" id="KW-0547">Nucleotide-binding</keyword>
<gene>
    <name evidence="5" type="ORF">H0I76_03265</name>
</gene>
<dbReference type="EMBL" id="JAEHHL010000001">
    <property type="protein sequence ID" value="MBK0398197.1"/>
    <property type="molecule type" value="Genomic_DNA"/>
</dbReference>
<proteinExistence type="predicted"/>
<feature type="domain" description="ABC transporter" evidence="4">
    <location>
        <begin position="21"/>
        <end position="268"/>
    </location>
</feature>
<dbReference type="InterPro" id="IPR051120">
    <property type="entry name" value="ABC_AA/LPS_Transport"/>
</dbReference>
<protein>
    <submittedName>
        <fullName evidence="5">ABC transporter ATP-binding protein</fullName>
    </submittedName>
</protein>
<evidence type="ECO:0000259" key="4">
    <source>
        <dbReference type="PROSITE" id="PS50893"/>
    </source>
</evidence>
<evidence type="ECO:0000313" key="6">
    <source>
        <dbReference type="Proteomes" id="UP000655420"/>
    </source>
</evidence>
<dbReference type="GO" id="GO:0005524">
    <property type="term" value="F:ATP binding"/>
    <property type="evidence" value="ECO:0007669"/>
    <property type="project" value="UniProtKB-KW"/>
</dbReference>
<keyword evidence="6" id="KW-1185">Reference proteome</keyword>
<dbReference type="PROSITE" id="PS50893">
    <property type="entry name" value="ABC_TRANSPORTER_2"/>
    <property type="match status" value="1"/>
</dbReference>
<name>A0A8J7M5J8_9RHOB</name>
<dbReference type="InterPro" id="IPR032823">
    <property type="entry name" value="BCA_ABC_TP_C"/>
</dbReference>
<keyword evidence="3 5" id="KW-0067">ATP-binding</keyword>
<evidence type="ECO:0000256" key="2">
    <source>
        <dbReference type="ARBA" id="ARBA00022741"/>
    </source>
</evidence>
<dbReference type="GO" id="GO:0005886">
    <property type="term" value="C:plasma membrane"/>
    <property type="evidence" value="ECO:0007669"/>
    <property type="project" value="TreeGrafter"/>
</dbReference>
<accession>A0A8J7M5J8</accession>
<evidence type="ECO:0000313" key="5">
    <source>
        <dbReference type="EMBL" id="MBK0398197.1"/>
    </source>
</evidence>
<dbReference type="Pfam" id="PF00005">
    <property type="entry name" value="ABC_tran"/>
    <property type="match status" value="1"/>
</dbReference>
<dbReference type="RefSeq" id="WP_200607018.1">
    <property type="nucleotide sequence ID" value="NZ_JAEHHL010000001.1"/>
</dbReference>
<reference evidence="5" key="1">
    <citation type="submission" date="2020-12" db="EMBL/GenBank/DDBJ databases">
        <title>Bacterial taxonomy.</title>
        <authorList>
            <person name="Pan X."/>
        </authorList>
    </citation>
    <scope>NUCLEOTIDE SEQUENCE</scope>
    <source>
        <strain evidence="5">M0105</strain>
    </source>
</reference>
<sequence>MTVVADMQCGSVAARTTPPILGVEELGVRYGALEALAGVSWQVEPGQILGIIGPNGAGKSTCYDAVTNLVVRSGRVVLDGEDVTKVPAHALASRGLRRAFQQNAFFDHLTVLENMVAVLQDDWGTSFPGCIFRPLAERRRAADARAAAAAQLARMRVEPRFHDRYPTEIPYGTQRMLSIALAHGGGAKVLMLDEPAAGLGGEDMRALVELLGALRDDGLSIVVIEHHMDLIMSVADRIVVLDQGRMLAEGTPAEIQANDAVLDAYLGRSE</sequence>
<organism evidence="5 6">
    <name type="scientific">Thermohalobaculum xanthum</name>
    <dbReference type="NCBI Taxonomy" id="2753746"/>
    <lineage>
        <taxon>Bacteria</taxon>
        <taxon>Pseudomonadati</taxon>
        <taxon>Pseudomonadota</taxon>
        <taxon>Alphaproteobacteria</taxon>
        <taxon>Rhodobacterales</taxon>
        <taxon>Paracoccaceae</taxon>
        <taxon>Thermohalobaculum</taxon>
    </lineage>
</organism>
<dbReference type="Proteomes" id="UP000655420">
    <property type="component" value="Unassembled WGS sequence"/>
</dbReference>
<evidence type="ECO:0000256" key="1">
    <source>
        <dbReference type="ARBA" id="ARBA00022448"/>
    </source>
</evidence>
<dbReference type="SMART" id="SM00382">
    <property type="entry name" value="AAA"/>
    <property type="match status" value="1"/>
</dbReference>
<dbReference type="Gene3D" id="3.40.50.300">
    <property type="entry name" value="P-loop containing nucleotide triphosphate hydrolases"/>
    <property type="match status" value="1"/>
</dbReference>
<comment type="caution">
    <text evidence="5">The sequence shown here is derived from an EMBL/GenBank/DDBJ whole genome shotgun (WGS) entry which is preliminary data.</text>
</comment>
<dbReference type="Pfam" id="PF12399">
    <property type="entry name" value="BCA_ABC_TP_C"/>
    <property type="match status" value="1"/>
</dbReference>